<evidence type="ECO:0008006" key="7">
    <source>
        <dbReference type="Google" id="ProtNLM"/>
    </source>
</evidence>
<evidence type="ECO:0000259" key="3">
    <source>
        <dbReference type="PROSITE" id="PS51140"/>
    </source>
</evidence>
<keyword evidence="6" id="KW-1185">Reference proteome</keyword>
<dbReference type="GO" id="GO:0035091">
    <property type="term" value="F:phosphatidylinositol binding"/>
    <property type="evidence" value="ECO:0007669"/>
    <property type="project" value="InterPro"/>
</dbReference>
<feature type="domain" description="PX" evidence="2">
    <location>
        <begin position="327"/>
        <end position="449"/>
    </location>
</feature>
<dbReference type="InterPro" id="IPR045046">
    <property type="entry name" value="Vps9-like"/>
</dbReference>
<dbReference type="eggNOG" id="ENOG502QY6H">
    <property type="taxonomic scope" value="Eukaryota"/>
</dbReference>
<dbReference type="OMA" id="KPQSYFG"/>
<evidence type="ECO:0000259" key="4">
    <source>
        <dbReference type="PROSITE" id="PS51205"/>
    </source>
</evidence>
<reference evidence="5 6" key="1">
    <citation type="submission" date="2012-04" db="EMBL/GenBank/DDBJ databases">
        <title>The Genome Sequence of Saprolegnia declina VS20.</title>
        <authorList>
            <consortium name="The Broad Institute Genome Sequencing Platform"/>
            <person name="Russ C."/>
            <person name="Nusbaum C."/>
            <person name="Tyler B."/>
            <person name="van West P."/>
            <person name="Dieguez-Uribeondo J."/>
            <person name="de Bruijn I."/>
            <person name="Tripathy S."/>
            <person name="Jiang R."/>
            <person name="Young S.K."/>
            <person name="Zeng Q."/>
            <person name="Gargeya S."/>
            <person name="Fitzgerald M."/>
            <person name="Haas B."/>
            <person name="Abouelleil A."/>
            <person name="Alvarado L."/>
            <person name="Arachchi H.M."/>
            <person name="Berlin A."/>
            <person name="Chapman S.B."/>
            <person name="Goldberg J."/>
            <person name="Griggs A."/>
            <person name="Gujja S."/>
            <person name="Hansen M."/>
            <person name="Howarth C."/>
            <person name="Imamovic A."/>
            <person name="Larimer J."/>
            <person name="McCowen C."/>
            <person name="Montmayeur A."/>
            <person name="Murphy C."/>
            <person name="Neiman D."/>
            <person name="Pearson M."/>
            <person name="Priest M."/>
            <person name="Roberts A."/>
            <person name="Saif S."/>
            <person name="Shea T."/>
            <person name="Sisk P."/>
            <person name="Sykes S."/>
            <person name="Wortman J."/>
            <person name="Nusbaum C."/>
            <person name="Birren B."/>
        </authorList>
    </citation>
    <scope>NUCLEOTIDE SEQUENCE [LARGE SCALE GENOMIC DNA]</scope>
    <source>
        <strain evidence="5 6">VS20</strain>
    </source>
</reference>
<proteinExistence type="predicted"/>
<dbReference type="InterPro" id="IPR036871">
    <property type="entry name" value="PX_dom_sf"/>
</dbReference>
<dbReference type="Proteomes" id="UP000030762">
    <property type="component" value="Unassembled WGS sequence"/>
</dbReference>
<sequence length="708" mass="80012">MAFRPGEARRMMSKAEEAKAKAKLLLPPWMRSSSDHIKSATRKRTESMSGSSTESREAIIARCLAMLTSIFPSWEEDSLRTILEAHEYVIDDAITTVLRMEEEEEEASKRLSFYEPPKHLQYTPKHPIPDDFLRVPGYLDAEGDVDTDVEDAGRESIDDFDMASSRSLLPLPSTIAEDDGTIYGKEFVRVMSDDDEAKPPPTDGPEARMAFVDPNANPEVLRQKKTRPKSRTDTLFSQLTIIKRSKLDIVGAEDRIRTREPHRVLDCLSKASVLYRNGLISSQELETLRSLILRKMQPSKMLMDTSVNMNAETITDHEWNGLVLKAKGLRQALSIRIIKTMLVGQHTEYEIRTNDLETGVVVVTRKRFRELHKLHRKLSPLSARVSAFPFPTRHAVAKKEDWRLASQRQPLLEAYLRLVASLVTPSPLTSDRATALQMLQSFLNLPSPSTLSSKTTLPWTRVLRVYAFHVLNDGTTPEGKVLKKMAIESLEDLGDCLDNVQSYMLDHRFHDMKALLPSPPDDDDVLNEWISDAIRHEVEEMVCIPVLTPLLSRLQSSVADRERVIVGHMNALRAKPQSFFGIPLHRLSVSSWARPIETLRDIDAMTLPLDKHRRLVEAAMLVHIVYQEEHDGADVLSGDDFLPVFMYVIVQSRLAHPVVLLQALNVLCDPEKRIGQNGYYLASYEAALEHLASPDCLTSLAFSEADVQ</sequence>
<dbReference type="VEuPathDB" id="FungiDB:SDRG_00451"/>
<dbReference type="Pfam" id="PF00787">
    <property type="entry name" value="PX"/>
    <property type="match status" value="1"/>
</dbReference>
<evidence type="ECO:0000256" key="1">
    <source>
        <dbReference type="SAM" id="MobiDB-lite"/>
    </source>
</evidence>
<dbReference type="PANTHER" id="PTHR23101:SF25">
    <property type="entry name" value="GTPASE-ACTIVATING PROTEIN AND VPS9 DOMAIN-CONTAINING PROTEIN 1"/>
    <property type="match status" value="1"/>
</dbReference>
<dbReference type="GeneID" id="19941178"/>
<feature type="domain" description="CUE" evidence="3">
    <location>
        <begin position="59"/>
        <end position="102"/>
    </location>
</feature>
<evidence type="ECO:0000259" key="2">
    <source>
        <dbReference type="PROSITE" id="PS50195"/>
    </source>
</evidence>
<dbReference type="InterPro" id="IPR001683">
    <property type="entry name" value="PX_dom"/>
</dbReference>
<dbReference type="Gene3D" id="3.30.1520.10">
    <property type="entry name" value="Phox-like domain"/>
    <property type="match status" value="1"/>
</dbReference>
<dbReference type="Pfam" id="PF02845">
    <property type="entry name" value="CUE"/>
    <property type="match status" value="1"/>
</dbReference>
<dbReference type="GO" id="GO:0016192">
    <property type="term" value="P:vesicle-mediated transport"/>
    <property type="evidence" value="ECO:0007669"/>
    <property type="project" value="InterPro"/>
</dbReference>
<name>T0SIH1_SAPDV</name>
<feature type="compositionally biased region" description="Basic and acidic residues" evidence="1">
    <location>
        <begin position="35"/>
        <end position="46"/>
    </location>
</feature>
<dbReference type="PROSITE" id="PS51140">
    <property type="entry name" value="CUE"/>
    <property type="match status" value="1"/>
</dbReference>
<dbReference type="RefSeq" id="XP_008604150.1">
    <property type="nucleotide sequence ID" value="XM_008605928.1"/>
</dbReference>
<dbReference type="InterPro" id="IPR037191">
    <property type="entry name" value="VPS9_dom_sf"/>
</dbReference>
<protein>
    <recommendedName>
        <fullName evidence="7">VPS9 domain-containing protein</fullName>
    </recommendedName>
</protein>
<dbReference type="GO" id="GO:0005085">
    <property type="term" value="F:guanyl-nucleotide exchange factor activity"/>
    <property type="evidence" value="ECO:0007669"/>
    <property type="project" value="InterPro"/>
</dbReference>
<dbReference type="OrthoDB" id="21085at2759"/>
<dbReference type="GO" id="GO:0005829">
    <property type="term" value="C:cytosol"/>
    <property type="evidence" value="ECO:0007669"/>
    <property type="project" value="TreeGrafter"/>
</dbReference>
<dbReference type="GO" id="GO:0030139">
    <property type="term" value="C:endocytic vesicle"/>
    <property type="evidence" value="ECO:0007669"/>
    <property type="project" value="TreeGrafter"/>
</dbReference>
<evidence type="ECO:0000313" key="5">
    <source>
        <dbReference type="EMBL" id="EQC42727.1"/>
    </source>
</evidence>
<dbReference type="SUPFAM" id="SSF109993">
    <property type="entry name" value="VPS9 domain"/>
    <property type="match status" value="1"/>
</dbReference>
<dbReference type="CDD" id="cd06093">
    <property type="entry name" value="PX_domain"/>
    <property type="match status" value="1"/>
</dbReference>
<dbReference type="SUPFAM" id="SSF64268">
    <property type="entry name" value="PX domain"/>
    <property type="match status" value="1"/>
</dbReference>
<dbReference type="PANTHER" id="PTHR23101">
    <property type="entry name" value="RAB GDP/GTP EXCHANGE FACTOR"/>
    <property type="match status" value="1"/>
</dbReference>
<accession>T0SIH1</accession>
<dbReference type="GO" id="GO:0043130">
    <property type="term" value="F:ubiquitin binding"/>
    <property type="evidence" value="ECO:0007669"/>
    <property type="project" value="InterPro"/>
</dbReference>
<dbReference type="InterPro" id="IPR003123">
    <property type="entry name" value="VPS9"/>
</dbReference>
<feature type="region of interest" description="Disordered" evidence="1">
    <location>
        <begin position="35"/>
        <end position="54"/>
    </location>
</feature>
<dbReference type="GO" id="GO:0031267">
    <property type="term" value="F:small GTPase binding"/>
    <property type="evidence" value="ECO:0007669"/>
    <property type="project" value="TreeGrafter"/>
</dbReference>
<dbReference type="PROSITE" id="PS50195">
    <property type="entry name" value="PX"/>
    <property type="match status" value="1"/>
</dbReference>
<dbReference type="CDD" id="cd14279">
    <property type="entry name" value="CUE"/>
    <property type="match status" value="1"/>
</dbReference>
<dbReference type="Gene3D" id="1.20.1050.80">
    <property type="entry name" value="VPS9 domain"/>
    <property type="match status" value="1"/>
</dbReference>
<dbReference type="InParanoid" id="T0SIH1"/>
<dbReference type="PROSITE" id="PS51205">
    <property type="entry name" value="VPS9"/>
    <property type="match status" value="1"/>
</dbReference>
<organism evidence="5 6">
    <name type="scientific">Saprolegnia diclina (strain VS20)</name>
    <dbReference type="NCBI Taxonomy" id="1156394"/>
    <lineage>
        <taxon>Eukaryota</taxon>
        <taxon>Sar</taxon>
        <taxon>Stramenopiles</taxon>
        <taxon>Oomycota</taxon>
        <taxon>Saprolegniomycetes</taxon>
        <taxon>Saprolegniales</taxon>
        <taxon>Saprolegniaceae</taxon>
        <taxon>Saprolegnia</taxon>
    </lineage>
</organism>
<dbReference type="EMBL" id="JH767132">
    <property type="protein sequence ID" value="EQC42727.1"/>
    <property type="molecule type" value="Genomic_DNA"/>
</dbReference>
<dbReference type="Pfam" id="PF02204">
    <property type="entry name" value="VPS9"/>
    <property type="match status" value="1"/>
</dbReference>
<dbReference type="STRING" id="1156394.T0SIH1"/>
<evidence type="ECO:0000313" key="6">
    <source>
        <dbReference type="Proteomes" id="UP000030762"/>
    </source>
</evidence>
<gene>
    <name evidence="5" type="ORF">SDRG_00451</name>
</gene>
<dbReference type="AlphaFoldDB" id="T0SIH1"/>
<feature type="domain" description="VPS9" evidence="4">
    <location>
        <begin position="559"/>
        <end position="700"/>
    </location>
</feature>
<dbReference type="InterPro" id="IPR003892">
    <property type="entry name" value="CUE"/>
</dbReference>